<evidence type="ECO:0000256" key="2">
    <source>
        <dbReference type="ARBA" id="ARBA00009370"/>
    </source>
</evidence>
<protein>
    <recommendedName>
        <fullName evidence="3">Signal peptidase I</fullName>
        <ecNumber evidence="3">3.4.21.89</ecNumber>
    </recommendedName>
</protein>
<dbReference type="GO" id="GO:0006465">
    <property type="term" value="P:signal peptide processing"/>
    <property type="evidence" value="ECO:0007669"/>
    <property type="project" value="InterPro"/>
</dbReference>
<dbReference type="NCBIfam" id="TIGR02227">
    <property type="entry name" value="sigpep_I_bact"/>
    <property type="match status" value="1"/>
</dbReference>
<dbReference type="AlphaFoldDB" id="A0A0D6DY82"/>
<comment type="similarity">
    <text evidence="2 3">Belongs to the peptidase S26 family.</text>
</comment>
<dbReference type="RefSeq" id="WP_047915781.1">
    <property type="nucleotide sequence ID" value="NZ_LN774769.1"/>
</dbReference>
<dbReference type="Proteomes" id="UP000033166">
    <property type="component" value="Chromosome I"/>
</dbReference>
<evidence type="ECO:0000256" key="1">
    <source>
        <dbReference type="ARBA" id="ARBA00004401"/>
    </source>
</evidence>
<keyword evidence="3" id="KW-0378">Hydrolase</keyword>
<name>A0A0D6DY82_9LACT</name>
<dbReference type="GO" id="GO:0005886">
    <property type="term" value="C:plasma membrane"/>
    <property type="evidence" value="ECO:0007669"/>
    <property type="project" value="UniProtKB-SubCell"/>
</dbReference>
<reference evidence="6" key="1">
    <citation type="submission" date="2015-01" db="EMBL/GenBank/DDBJ databases">
        <authorList>
            <person name="Andreevskaya M."/>
        </authorList>
    </citation>
    <scope>NUCLEOTIDE SEQUENCE [LARGE SCALE GENOMIC DNA]</scope>
    <source>
        <strain evidence="6">MKFS47</strain>
    </source>
</reference>
<dbReference type="GO" id="GO:0004252">
    <property type="term" value="F:serine-type endopeptidase activity"/>
    <property type="evidence" value="ECO:0007669"/>
    <property type="project" value="InterPro"/>
</dbReference>
<keyword evidence="3" id="KW-0812">Transmembrane</keyword>
<accession>A0A0D6DY82</accession>
<dbReference type="PRINTS" id="PR00727">
    <property type="entry name" value="LEADERPTASE"/>
</dbReference>
<proteinExistence type="inferred from homology"/>
<organism evidence="5 6">
    <name type="scientific">Pseudolactococcus piscium MKFS47</name>
    <dbReference type="NCBI Taxonomy" id="297352"/>
    <lineage>
        <taxon>Bacteria</taxon>
        <taxon>Bacillati</taxon>
        <taxon>Bacillota</taxon>
        <taxon>Bacilli</taxon>
        <taxon>Lactobacillales</taxon>
        <taxon>Streptococcaceae</taxon>
        <taxon>Pseudolactococcus</taxon>
    </lineage>
</organism>
<dbReference type="SUPFAM" id="SSF51306">
    <property type="entry name" value="LexA/Signal peptidase"/>
    <property type="match status" value="1"/>
</dbReference>
<dbReference type="STRING" id="1364.LP2241_30522"/>
<dbReference type="KEGG" id="lpk:LACPI_1500"/>
<dbReference type="InterPro" id="IPR036286">
    <property type="entry name" value="LexA/Signal_pep-like_sf"/>
</dbReference>
<dbReference type="InterPro" id="IPR000223">
    <property type="entry name" value="Pept_S26A_signal_pept_1"/>
</dbReference>
<dbReference type="GO" id="GO:0009003">
    <property type="term" value="F:signal peptidase activity"/>
    <property type="evidence" value="ECO:0007669"/>
    <property type="project" value="UniProtKB-EC"/>
</dbReference>
<dbReference type="HOGENOM" id="CLU_028723_5_0_9"/>
<evidence type="ECO:0000259" key="4">
    <source>
        <dbReference type="Pfam" id="PF10502"/>
    </source>
</evidence>
<comment type="catalytic activity">
    <reaction evidence="3">
        <text>Cleavage of hydrophobic, N-terminal signal or leader sequences from secreted and periplasmic proteins.</text>
        <dbReference type="EC" id="3.4.21.89"/>
    </reaction>
</comment>
<dbReference type="PANTHER" id="PTHR43390">
    <property type="entry name" value="SIGNAL PEPTIDASE I"/>
    <property type="match status" value="1"/>
</dbReference>
<evidence type="ECO:0000313" key="6">
    <source>
        <dbReference type="Proteomes" id="UP000033166"/>
    </source>
</evidence>
<feature type="transmembrane region" description="Helical" evidence="3">
    <location>
        <begin position="6"/>
        <end position="27"/>
    </location>
</feature>
<feature type="domain" description="Peptidase S26" evidence="4">
    <location>
        <begin position="10"/>
        <end position="163"/>
    </location>
</feature>
<keyword evidence="3" id="KW-1133">Transmembrane helix</keyword>
<evidence type="ECO:0000256" key="3">
    <source>
        <dbReference type="RuleBase" id="RU362042"/>
    </source>
</evidence>
<evidence type="ECO:0000313" key="5">
    <source>
        <dbReference type="EMBL" id="CEN28700.1"/>
    </source>
</evidence>
<dbReference type="EC" id="3.4.21.89" evidence="3"/>
<comment type="subcellular location">
    <subcellularLocation>
        <location evidence="1">Cell membrane</location>
        <topology evidence="1">Single-pass type II membrane protein</topology>
    </subcellularLocation>
    <subcellularLocation>
        <location evidence="3">Membrane</location>
        <topology evidence="3">Single-pass type II membrane protein</topology>
    </subcellularLocation>
</comment>
<dbReference type="Gene3D" id="2.10.109.10">
    <property type="entry name" value="Umud Fragment, subunit A"/>
    <property type="match status" value="1"/>
</dbReference>
<dbReference type="InterPro" id="IPR019533">
    <property type="entry name" value="Peptidase_S26"/>
</dbReference>
<dbReference type="EMBL" id="LN774769">
    <property type="protein sequence ID" value="CEN28700.1"/>
    <property type="molecule type" value="Genomic_DNA"/>
</dbReference>
<keyword evidence="3" id="KW-0645">Protease</keyword>
<dbReference type="PANTHER" id="PTHR43390:SF1">
    <property type="entry name" value="CHLOROPLAST PROCESSING PEPTIDASE"/>
    <property type="match status" value="1"/>
</dbReference>
<keyword evidence="3" id="KW-0472">Membrane</keyword>
<gene>
    <name evidence="5" type="ORF">LACPI_1500</name>
</gene>
<dbReference type="Pfam" id="PF10502">
    <property type="entry name" value="Peptidase_S26"/>
    <property type="match status" value="1"/>
</dbReference>
<sequence length="186" mass="21441">MVKRDLYRNILIGLIVIGILLVIRFFVFEPIRIHNNNMSPILPNKTQVFAMKRTKLENLDLVAYRHHGKKYVGRIIGTPGQSVVAMDNVVYLNQIILTEPYIKQNQATYLKTHDDDFTTDFRQDKLAAKTYWILNDARDVKADSRTFGAIKQKDILGELKFKYAPISAFGFVENDEAKIENGFDTE</sequence>